<feature type="region of interest" description="Disordered" evidence="5">
    <location>
        <begin position="58"/>
        <end position="90"/>
    </location>
</feature>
<feature type="region of interest" description="Disordered" evidence="5">
    <location>
        <begin position="306"/>
        <end position="329"/>
    </location>
</feature>
<dbReference type="Gene3D" id="2.40.10.10">
    <property type="entry name" value="Trypsin-like serine proteases"/>
    <property type="match status" value="1"/>
</dbReference>
<protein>
    <recommendedName>
        <fullName evidence="7">PDZ domain-containing protein</fullName>
    </recommendedName>
</protein>
<keyword evidence="3" id="KW-0378">Hydrolase</keyword>
<keyword evidence="2" id="KW-0645">Protease</keyword>
<dbReference type="SUPFAM" id="SSF50494">
    <property type="entry name" value="Trypsin-like serine proteases"/>
    <property type="match status" value="1"/>
</dbReference>
<organism evidence="8">
    <name type="scientific">Odontella aurita</name>
    <dbReference type="NCBI Taxonomy" id="265563"/>
    <lineage>
        <taxon>Eukaryota</taxon>
        <taxon>Sar</taxon>
        <taxon>Stramenopiles</taxon>
        <taxon>Ochrophyta</taxon>
        <taxon>Bacillariophyta</taxon>
        <taxon>Mediophyceae</taxon>
        <taxon>Biddulphiophycidae</taxon>
        <taxon>Eupodiscales</taxon>
        <taxon>Odontellaceae</taxon>
        <taxon>Odontella</taxon>
    </lineage>
</organism>
<sequence length="570" mass="60733">MSTSRRTLRSILLLPLLLASTKEVGAFLHPAALSSSSSLSSSSTSFVPSVTGALVDGARPLFAEGSNDDDDYDDDDHDDEKKSARDSPFAVRASELDADLSAEERTTINVFRTCGPSVAYVTSVMNDRRRRSRRRRGGRRSGRSSIFGGRNGRSDDDDDRNERSSKKRRRGRDLVRPEGSPLGSGSGFVVTEDGYLVTNYHVVRQAHRANAALGRYNDEVDGFVTNATKFFFGPLGYAAGDDNGFVDALANRTRARLRVEEGAEDGEEPSPRASVYVRINSSTKYRECDIAGVRPDLDVAVLKIVPRPSSTDGNEGNGGGGGEVDESFPPIPYGPSSSLLVGQRLIAIGNPFGLDRTVTSGVVSALDREMESGVDDDGGRRPPIRGVIQTDAAINPGNSGGPLLDTRGRLVGVNTAIVTTSGSNAGIGFAVPSDRVRIAADEIISDHRARMNPGRPRPGTMGADVAGPALARALAARYSSSESGMFVAKVREGSPAFKAGMIPLTSDPITGTATPGDRIMAVGGTTVSTNEELMECMRGRVEGEKVDVTLEDREGERRVIYVTLARKGTF</sequence>
<evidence type="ECO:0000256" key="6">
    <source>
        <dbReference type="SAM" id="SignalP"/>
    </source>
</evidence>
<dbReference type="InterPro" id="IPR036034">
    <property type="entry name" value="PDZ_sf"/>
</dbReference>
<keyword evidence="4" id="KW-0843">Virulence</keyword>
<reference evidence="8" key="1">
    <citation type="submission" date="2021-01" db="EMBL/GenBank/DDBJ databases">
        <authorList>
            <person name="Corre E."/>
            <person name="Pelletier E."/>
            <person name="Niang G."/>
            <person name="Scheremetjew M."/>
            <person name="Finn R."/>
            <person name="Kale V."/>
            <person name="Holt S."/>
            <person name="Cochrane G."/>
            <person name="Meng A."/>
            <person name="Brown T."/>
            <person name="Cohen L."/>
        </authorList>
    </citation>
    <scope>NUCLEOTIDE SEQUENCE</scope>
    <source>
        <strain evidence="8">Isolate 1302-5</strain>
    </source>
</reference>
<evidence type="ECO:0000256" key="2">
    <source>
        <dbReference type="ARBA" id="ARBA00022670"/>
    </source>
</evidence>
<dbReference type="Pfam" id="PF13365">
    <property type="entry name" value="Trypsin_2"/>
    <property type="match status" value="1"/>
</dbReference>
<dbReference type="AlphaFoldDB" id="A0A7S4JM95"/>
<dbReference type="GO" id="GO:0006508">
    <property type="term" value="P:proteolysis"/>
    <property type="evidence" value="ECO:0007669"/>
    <property type="project" value="UniProtKB-KW"/>
</dbReference>
<dbReference type="InterPro" id="IPR001478">
    <property type="entry name" value="PDZ"/>
</dbReference>
<dbReference type="SUPFAM" id="SSF50156">
    <property type="entry name" value="PDZ domain-like"/>
    <property type="match status" value="1"/>
</dbReference>
<accession>A0A7S4JM95</accession>
<keyword evidence="6" id="KW-0732">Signal</keyword>
<feature type="chain" id="PRO_5031076854" description="PDZ domain-containing protein" evidence="6">
    <location>
        <begin position="27"/>
        <end position="570"/>
    </location>
</feature>
<feature type="region of interest" description="Disordered" evidence="5">
    <location>
        <begin position="122"/>
        <end position="186"/>
    </location>
</feature>
<dbReference type="Pfam" id="PF13180">
    <property type="entry name" value="PDZ_2"/>
    <property type="match status" value="1"/>
</dbReference>
<proteinExistence type="inferred from homology"/>
<dbReference type="InterPro" id="IPR051201">
    <property type="entry name" value="Chloro_Bact_Ser_Proteases"/>
</dbReference>
<evidence type="ECO:0000256" key="3">
    <source>
        <dbReference type="ARBA" id="ARBA00022801"/>
    </source>
</evidence>
<dbReference type="PANTHER" id="PTHR43343">
    <property type="entry name" value="PEPTIDASE S12"/>
    <property type="match status" value="1"/>
</dbReference>
<dbReference type="InterPro" id="IPR009003">
    <property type="entry name" value="Peptidase_S1_PA"/>
</dbReference>
<dbReference type="EMBL" id="HBKQ01043750">
    <property type="protein sequence ID" value="CAE2268058.1"/>
    <property type="molecule type" value="Transcribed_RNA"/>
</dbReference>
<feature type="compositionally biased region" description="Basic residues" evidence="5">
    <location>
        <begin position="128"/>
        <end position="142"/>
    </location>
</feature>
<dbReference type="SMART" id="SM00228">
    <property type="entry name" value="PDZ"/>
    <property type="match status" value="1"/>
</dbReference>
<name>A0A7S4JM95_9STRA</name>
<dbReference type="PROSITE" id="PS50106">
    <property type="entry name" value="PDZ"/>
    <property type="match status" value="1"/>
</dbReference>
<dbReference type="Gene3D" id="2.40.10.120">
    <property type="match status" value="1"/>
</dbReference>
<feature type="signal peptide" evidence="6">
    <location>
        <begin position="1"/>
        <end position="26"/>
    </location>
</feature>
<comment type="similarity">
    <text evidence="1">Belongs to the peptidase S1C family.</text>
</comment>
<gene>
    <name evidence="8" type="ORF">OAUR00152_LOCUS30179</name>
</gene>
<dbReference type="InterPro" id="IPR043504">
    <property type="entry name" value="Peptidase_S1_PA_chymotrypsin"/>
</dbReference>
<evidence type="ECO:0000259" key="7">
    <source>
        <dbReference type="PROSITE" id="PS50106"/>
    </source>
</evidence>
<feature type="domain" description="PDZ" evidence="7">
    <location>
        <begin position="450"/>
        <end position="538"/>
    </location>
</feature>
<evidence type="ECO:0000313" key="8">
    <source>
        <dbReference type="EMBL" id="CAE2268058.1"/>
    </source>
</evidence>
<evidence type="ECO:0000256" key="5">
    <source>
        <dbReference type="SAM" id="MobiDB-lite"/>
    </source>
</evidence>
<dbReference type="GO" id="GO:0008233">
    <property type="term" value="F:peptidase activity"/>
    <property type="evidence" value="ECO:0007669"/>
    <property type="project" value="UniProtKB-KW"/>
</dbReference>
<feature type="compositionally biased region" description="Acidic residues" evidence="5">
    <location>
        <begin position="66"/>
        <end position="78"/>
    </location>
</feature>
<evidence type="ECO:0000256" key="1">
    <source>
        <dbReference type="ARBA" id="ARBA00010541"/>
    </source>
</evidence>
<dbReference type="PANTHER" id="PTHR43343:SF3">
    <property type="entry name" value="PROTEASE DO-LIKE 8, CHLOROPLASTIC"/>
    <property type="match status" value="1"/>
</dbReference>
<dbReference type="Gene3D" id="2.30.42.10">
    <property type="match status" value="1"/>
</dbReference>
<evidence type="ECO:0000256" key="4">
    <source>
        <dbReference type="ARBA" id="ARBA00023026"/>
    </source>
</evidence>